<dbReference type="Proteomes" id="UP000192578">
    <property type="component" value="Unassembled WGS sequence"/>
</dbReference>
<keyword evidence="3" id="KW-1185">Reference proteome</keyword>
<reference evidence="3" key="1">
    <citation type="submission" date="2017-01" db="EMBL/GenBank/DDBJ databases">
        <title>Comparative genomics of anhydrobiosis in the tardigrade Hypsibius dujardini.</title>
        <authorList>
            <person name="Yoshida Y."/>
            <person name="Koutsovoulos G."/>
            <person name="Laetsch D."/>
            <person name="Stevens L."/>
            <person name="Kumar S."/>
            <person name="Horikawa D."/>
            <person name="Ishino K."/>
            <person name="Komine S."/>
            <person name="Tomita M."/>
            <person name="Blaxter M."/>
            <person name="Arakawa K."/>
        </authorList>
    </citation>
    <scope>NUCLEOTIDE SEQUENCE [LARGE SCALE GENOMIC DNA]</scope>
    <source>
        <strain evidence="3">Z151</strain>
    </source>
</reference>
<dbReference type="EMBL" id="MTYJ01000013">
    <property type="protein sequence ID" value="OQV23234.1"/>
    <property type="molecule type" value="Genomic_DNA"/>
</dbReference>
<comment type="caution">
    <text evidence="2">The sequence shown here is derived from an EMBL/GenBank/DDBJ whole genome shotgun (WGS) entry which is preliminary data.</text>
</comment>
<gene>
    <name evidence="2" type="ORF">BV898_02964</name>
</gene>
<organism evidence="2 3">
    <name type="scientific">Hypsibius exemplaris</name>
    <name type="common">Freshwater tardigrade</name>
    <dbReference type="NCBI Taxonomy" id="2072580"/>
    <lineage>
        <taxon>Eukaryota</taxon>
        <taxon>Metazoa</taxon>
        <taxon>Ecdysozoa</taxon>
        <taxon>Tardigrada</taxon>
        <taxon>Eutardigrada</taxon>
        <taxon>Parachela</taxon>
        <taxon>Hypsibioidea</taxon>
        <taxon>Hypsibiidae</taxon>
        <taxon>Hypsibius</taxon>
    </lineage>
</organism>
<accession>A0A1W0X748</accession>
<feature type="chain" id="PRO_5012867926" description="Spaetzle domain-containing protein" evidence="1">
    <location>
        <begin position="18"/>
        <end position="279"/>
    </location>
</feature>
<dbReference type="InterPro" id="IPR029034">
    <property type="entry name" value="Cystine-knot_cytokine"/>
</dbReference>
<evidence type="ECO:0000313" key="3">
    <source>
        <dbReference type="Proteomes" id="UP000192578"/>
    </source>
</evidence>
<evidence type="ECO:0000256" key="1">
    <source>
        <dbReference type="SAM" id="SignalP"/>
    </source>
</evidence>
<evidence type="ECO:0008006" key="4">
    <source>
        <dbReference type="Google" id="ProtNLM"/>
    </source>
</evidence>
<protein>
    <recommendedName>
        <fullName evidence="4">Spaetzle domain-containing protein</fullName>
    </recommendedName>
</protein>
<dbReference type="PANTHER" id="PTHR41153:SF2">
    <property type="entry name" value="RE41427P"/>
    <property type="match status" value="1"/>
</dbReference>
<proteinExistence type="predicted"/>
<keyword evidence="1" id="KW-0732">Signal</keyword>
<dbReference type="PANTHER" id="PTHR41153">
    <property type="entry name" value="RE41427P"/>
    <property type="match status" value="1"/>
</dbReference>
<feature type="signal peptide" evidence="1">
    <location>
        <begin position="1"/>
        <end position="17"/>
    </location>
</feature>
<sequence length="279" mass="29800">MFALAAFPAVLLGDATASPCQKIMAFGWGDAVDDRLRCTTDPSGKPINVMAMRLLSSTISGAGRFMKVRARSDEAAANETLSSSVNGAAAQRSARMLRPNHVEVFDSLLSHTKLRNGETFSSAFGRSDSVTGAGVCGEGCSNRPLLPESCCEVRTEVAYPQFGQSAISEATFTIIQDFPDFVQPVFKRVCVTSQCNIILGNCTQKYVPHAVFSAPSGKFGNLFGQDYLLVESGCECSPYNARPADTAKYSPQQQNLNGSLDNVASVNANANRKSNLVTV</sequence>
<evidence type="ECO:0000313" key="2">
    <source>
        <dbReference type="EMBL" id="OQV23234.1"/>
    </source>
</evidence>
<dbReference type="OrthoDB" id="10055432at2759"/>
<dbReference type="AlphaFoldDB" id="A0A1W0X748"/>
<name>A0A1W0X748_HYPEX</name>
<dbReference type="SUPFAM" id="SSF57501">
    <property type="entry name" value="Cystine-knot cytokines"/>
    <property type="match status" value="1"/>
</dbReference>